<dbReference type="Pfam" id="PF00560">
    <property type="entry name" value="LRR_1"/>
    <property type="match status" value="3"/>
</dbReference>
<evidence type="ECO:0000256" key="2">
    <source>
        <dbReference type="ARBA" id="ARBA00022737"/>
    </source>
</evidence>
<keyword evidence="4" id="KW-1185">Reference proteome</keyword>
<dbReference type="AlphaFoldDB" id="A0AAV9EBZ0"/>
<dbReference type="PANTHER" id="PTHR48006">
    <property type="entry name" value="LEUCINE-RICH REPEAT-CONTAINING PROTEIN DDB_G0281931-RELATED"/>
    <property type="match status" value="1"/>
</dbReference>
<dbReference type="InterPro" id="IPR001611">
    <property type="entry name" value="Leu-rich_rpt"/>
</dbReference>
<keyword evidence="1" id="KW-0433">Leucine-rich repeat</keyword>
<protein>
    <submittedName>
        <fullName evidence="3">Uncharacterized protein</fullName>
    </submittedName>
</protein>
<dbReference type="Proteomes" id="UP001180020">
    <property type="component" value="Unassembled WGS sequence"/>
</dbReference>
<dbReference type="PANTHER" id="PTHR48006:SF34">
    <property type="entry name" value="OS08G0203700 PROTEIN"/>
    <property type="match status" value="1"/>
</dbReference>
<dbReference type="InterPro" id="IPR051824">
    <property type="entry name" value="LRR_Rcpt-Like_S/T_Kinase"/>
</dbReference>
<dbReference type="FunFam" id="3.80.10.10:FF:000383">
    <property type="entry name" value="Leucine-rich repeat receptor protein kinase EMS1"/>
    <property type="match status" value="1"/>
</dbReference>
<dbReference type="GO" id="GO:0005886">
    <property type="term" value="C:plasma membrane"/>
    <property type="evidence" value="ECO:0007669"/>
    <property type="project" value="TreeGrafter"/>
</dbReference>
<sequence length="255" mass="27759">MAASIFEVPLKSLRFLRLNAFGELDPSKGRIISIPMKLDKNLLTGQVPTFLGNLSSLQILSIAFNSFFGPIPKELGQLKELYVLSFGHNNFTGPLPAELGNLINLQKLYVDSCGASGEIPSSFSNLRNLIEVWAMGNNFTGILPEFIGGWTSMQDFKSSRQGMIDPQIHMSQIIRAEVIKDGFNGSSMEAFMETPYPSKVENVYLEGTVVKIAHSRSEGDSGKGLESNGRMQLFNCSLRSFSTGASKSSSAGSNS</sequence>
<evidence type="ECO:0000256" key="1">
    <source>
        <dbReference type="ARBA" id="ARBA00022614"/>
    </source>
</evidence>
<dbReference type="InterPro" id="IPR032675">
    <property type="entry name" value="LRR_dom_sf"/>
</dbReference>
<dbReference type="SUPFAM" id="SSF52058">
    <property type="entry name" value="L domain-like"/>
    <property type="match status" value="1"/>
</dbReference>
<proteinExistence type="predicted"/>
<evidence type="ECO:0000313" key="3">
    <source>
        <dbReference type="EMBL" id="KAK1309502.1"/>
    </source>
</evidence>
<gene>
    <name evidence="3" type="ORF">QJS10_CPA09g00960</name>
</gene>
<evidence type="ECO:0000313" key="4">
    <source>
        <dbReference type="Proteomes" id="UP001180020"/>
    </source>
</evidence>
<dbReference type="Gene3D" id="3.80.10.10">
    <property type="entry name" value="Ribonuclease Inhibitor"/>
    <property type="match status" value="1"/>
</dbReference>
<comment type="caution">
    <text evidence="3">The sequence shown here is derived from an EMBL/GenBank/DDBJ whole genome shotgun (WGS) entry which is preliminary data.</text>
</comment>
<reference evidence="3" key="1">
    <citation type="journal article" date="2023" name="Nat. Commun.">
        <title>Diploid and tetraploid genomes of Acorus and the evolution of monocots.</title>
        <authorList>
            <person name="Ma L."/>
            <person name="Liu K.W."/>
            <person name="Li Z."/>
            <person name="Hsiao Y.Y."/>
            <person name="Qi Y."/>
            <person name="Fu T."/>
            <person name="Tang G.D."/>
            <person name="Zhang D."/>
            <person name="Sun W.H."/>
            <person name="Liu D.K."/>
            <person name="Li Y."/>
            <person name="Chen G.Z."/>
            <person name="Liu X.D."/>
            <person name="Liao X.Y."/>
            <person name="Jiang Y.T."/>
            <person name="Yu X."/>
            <person name="Hao Y."/>
            <person name="Huang J."/>
            <person name="Zhao X.W."/>
            <person name="Ke S."/>
            <person name="Chen Y.Y."/>
            <person name="Wu W.L."/>
            <person name="Hsu J.L."/>
            <person name="Lin Y.F."/>
            <person name="Huang M.D."/>
            <person name="Li C.Y."/>
            <person name="Huang L."/>
            <person name="Wang Z.W."/>
            <person name="Zhao X."/>
            <person name="Zhong W.Y."/>
            <person name="Peng D.H."/>
            <person name="Ahmad S."/>
            <person name="Lan S."/>
            <person name="Zhang J.S."/>
            <person name="Tsai W.C."/>
            <person name="Van de Peer Y."/>
            <person name="Liu Z.J."/>
        </authorList>
    </citation>
    <scope>NUCLEOTIDE SEQUENCE</scope>
    <source>
        <strain evidence="3">CP</strain>
    </source>
</reference>
<reference evidence="3" key="2">
    <citation type="submission" date="2023-06" db="EMBL/GenBank/DDBJ databases">
        <authorList>
            <person name="Ma L."/>
            <person name="Liu K.-W."/>
            <person name="Li Z."/>
            <person name="Hsiao Y.-Y."/>
            <person name="Qi Y."/>
            <person name="Fu T."/>
            <person name="Tang G."/>
            <person name="Zhang D."/>
            <person name="Sun W.-H."/>
            <person name="Liu D.-K."/>
            <person name="Li Y."/>
            <person name="Chen G.-Z."/>
            <person name="Liu X.-D."/>
            <person name="Liao X.-Y."/>
            <person name="Jiang Y.-T."/>
            <person name="Yu X."/>
            <person name="Hao Y."/>
            <person name="Huang J."/>
            <person name="Zhao X.-W."/>
            <person name="Ke S."/>
            <person name="Chen Y.-Y."/>
            <person name="Wu W.-L."/>
            <person name="Hsu J.-L."/>
            <person name="Lin Y.-F."/>
            <person name="Huang M.-D."/>
            <person name="Li C.-Y."/>
            <person name="Huang L."/>
            <person name="Wang Z.-W."/>
            <person name="Zhao X."/>
            <person name="Zhong W.-Y."/>
            <person name="Peng D.-H."/>
            <person name="Ahmad S."/>
            <person name="Lan S."/>
            <person name="Zhang J.-S."/>
            <person name="Tsai W.-C."/>
            <person name="Van De Peer Y."/>
            <person name="Liu Z.-J."/>
        </authorList>
    </citation>
    <scope>NUCLEOTIDE SEQUENCE</scope>
    <source>
        <strain evidence="3">CP</strain>
        <tissue evidence="3">Leaves</tissue>
    </source>
</reference>
<accession>A0AAV9EBZ0</accession>
<dbReference type="EMBL" id="JAUJYO010000009">
    <property type="protein sequence ID" value="KAK1309502.1"/>
    <property type="molecule type" value="Genomic_DNA"/>
</dbReference>
<keyword evidence="2" id="KW-0677">Repeat</keyword>
<name>A0AAV9EBZ0_ACOCL</name>
<organism evidence="3 4">
    <name type="scientific">Acorus calamus</name>
    <name type="common">Sweet flag</name>
    <dbReference type="NCBI Taxonomy" id="4465"/>
    <lineage>
        <taxon>Eukaryota</taxon>
        <taxon>Viridiplantae</taxon>
        <taxon>Streptophyta</taxon>
        <taxon>Embryophyta</taxon>
        <taxon>Tracheophyta</taxon>
        <taxon>Spermatophyta</taxon>
        <taxon>Magnoliopsida</taxon>
        <taxon>Liliopsida</taxon>
        <taxon>Acoraceae</taxon>
        <taxon>Acorus</taxon>
    </lineage>
</organism>